<reference evidence="3" key="1">
    <citation type="journal article" date="2019" name="Int. J. Syst. Evol. Microbiol.">
        <title>The Global Catalogue of Microorganisms (GCM) 10K type strain sequencing project: providing services to taxonomists for standard genome sequencing and annotation.</title>
        <authorList>
            <consortium name="The Broad Institute Genomics Platform"/>
            <consortium name="The Broad Institute Genome Sequencing Center for Infectious Disease"/>
            <person name="Wu L."/>
            <person name="Ma J."/>
        </authorList>
    </citation>
    <scope>NUCLEOTIDE SEQUENCE [LARGE SCALE GENOMIC DNA]</scope>
    <source>
        <strain evidence="3">CGMCC 1.15407</strain>
    </source>
</reference>
<organism evidence="2 3">
    <name type="scientific">Echinicola rosea</name>
    <dbReference type="NCBI Taxonomy" id="1807691"/>
    <lineage>
        <taxon>Bacteria</taxon>
        <taxon>Pseudomonadati</taxon>
        <taxon>Bacteroidota</taxon>
        <taxon>Cytophagia</taxon>
        <taxon>Cytophagales</taxon>
        <taxon>Cyclobacteriaceae</taxon>
        <taxon>Echinicola</taxon>
    </lineage>
</organism>
<dbReference type="Gene3D" id="3.40.50.2000">
    <property type="entry name" value="Glycogen Phosphorylase B"/>
    <property type="match status" value="1"/>
</dbReference>
<dbReference type="EMBL" id="BMIU01000004">
    <property type="protein sequence ID" value="GGF24750.1"/>
    <property type="molecule type" value="Genomic_DNA"/>
</dbReference>
<proteinExistence type="predicted"/>
<gene>
    <name evidence="2" type="ORF">GCM10011339_11060</name>
</gene>
<evidence type="ECO:0000259" key="1">
    <source>
        <dbReference type="Pfam" id="PF00534"/>
    </source>
</evidence>
<keyword evidence="3" id="KW-1185">Reference proteome</keyword>
<protein>
    <recommendedName>
        <fullName evidence="1">Glycosyl transferase family 1 domain-containing protein</fullName>
    </recommendedName>
</protein>
<comment type="caution">
    <text evidence="2">The sequence shown here is derived from an EMBL/GenBank/DDBJ whole genome shotgun (WGS) entry which is preliminary data.</text>
</comment>
<name>A0ABQ1UR38_9BACT</name>
<sequence length="378" mass="43083">MNSTKITLRETERKSQGKKSANKVLNMDIIFNPPINAENKYIQIMVDPLQREGYRIHELDGLFSSWKHFRSIRLVHLNWFENIDDGSLFKGFKSFFRKTFVLTVLHLSGKKLVWTMHNRMTHEKKTGKMSGLLTNLLLAWSDAIIIHCTLSRQLLLERSPSLAQKIHYIPHPDFVDSYGPAKATAPSKEEPLKLLFVGAVKPYKNIELLMETVGDMERVSLTIAGKPKDPAYAHALIQLARNRPNINLQLEFIPDSQLPELLGNTDLVVLPYDLNSSLNSGTVILAFSYQKTVICPEIGTLVDMQEARGNFFAYRYQDAAGHRQALRSAIKKAMAFKKQDEKVLVEMGKAMQDHILRHQPKSLVGNKLRKLYTKLSTD</sequence>
<evidence type="ECO:0000313" key="2">
    <source>
        <dbReference type="EMBL" id="GGF24750.1"/>
    </source>
</evidence>
<dbReference type="InterPro" id="IPR001296">
    <property type="entry name" value="Glyco_trans_1"/>
</dbReference>
<dbReference type="Proteomes" id="UP000647339">
    <property type="component" value="Unassembled WGS sequence"/>
</dbReference>
<feature type="domain" description="Glycosyl transferase family 1" evidence="1">
    <location>
        <begin position="186"/>
        <end position="274"/>
    </location>
</feature>
<evidence type="ECO:0000313" key="3">
    <source>
        <dbReference type="Proteomes" id="UP000647339"/>
    </source>
</evidence>
<dbReference type="PANTHER" id="PTHR12526">
    <property type="entry name" value="GLYCOSYLTRANSFERASE"/>
    <property type="match status" value="1"/>
</dbReference>
<dbReference type="RefSeq" id="WP_229683316.1">
    <property type="nucleotide sequence ID" value="NZ_BMIU01000004.1"/>
</dbReference>
<accession>A0ABQ1UR38</accession>
<dbReference type="SUPFAM" id="SSF53756">
    <property type="entry name" value="UDP-Glycosyltransferase/glycogen phosphorylase"/>
    <property type="match status" value="1"/>
</dbReference>
<dbReference type="CDD" id="cd03801">
    <property type="entry name" value="GT4_PimA-like"/>
    <property type="match status" value="1"/>
</dbReference>
<dbReference type="Pfam" id="PF00534">
    <property type="entry name" value="Glycos_transf_1"/>
    <property type="match status" value="1"/>
</dbReference>